<dbReference type="EMBL" id="CP032100">
    <property type="protein sequence ID" value="AXX89454.1"/>
    <property type="molecule type" value="Genomic_DNA"/>
</dbReference>
<proteinExistence type="predicted"/>
<accession>A0AAD0SPW4</accession>
<dbReference type="AlphaFoldDB" id="A0AAD0SPW4"/>
<organism evidence="1 2">
    <name type="scientific">Arcobacter suis CECT 7833</name>
    <dbReference type="NCBI Taxonomy" id="663365"/>
    <lineage>
        <taxon>Bacteria</taxon>
        <taxon>Pseudomonadati</taxon>
        <taxon>Campylobacterota</taxon>
        <taxon>Epsilonproteobacteria</taxon>
        <taxon>Campylobacterales</taxon>
        <taxon>Arcobacteraceae</taxon>
        <taxon>Arcobacter</taxon>
    </lineage>
</organism>
<gene>
    <name evidence="1" type="ORF">ASUIS_0965</name>
</gene>
<sequence>MKIVLLLLSAVFLIVSFIFIQNKKEEPINISFYHWENSYNQKEIKQKIYIKVLDISYSSKIEVINTIFQTKPNDIFVPVVYITNDTMKNVDYSIISNQIIRNLKATNLSFEELQIDCDWSSSTQSNYFKLLEDLKVKLNKTLSATIRLHQIKYYIKTGIPPVDYGVLMYYNMSDISDINTKNSILDNDIAKKYHYNFDSYKLKLKLALPLYSQAIQFRENKALDIFEGAEKKIFDENFKALDNNKYEVINSTYFKGRYVYKGDIFRFEDSEKEDIKTAFDDFFKISKNRFNEVIFYTLKYENKYDLEKLIKGKL</sequence>
<evidence type="ECO:0000313" key="1">
    <source>
        <dbReference type="EMBL" id="AXX89454.1"/>
    </source>
</evidence>
<keyword evidence="2" id="KW-1185">Reference proteome</keyword>
<dbReference type="RefSeq" id="WP_118886001.1">
    <property type="nucleotide sequence ID" value="NZ_CP032100.1"/>
</dbReference>
<dbReference type="Proteomes" id="UP000263040">
    <property type="component" value="Chromosome"/>
</dbReference>
<dbReference type="KEGG" id="asui:ASUIS_0965"/>
<reference evidence="1 2" key="1">
    <citation type="submission" date="2018-08" db="EMBL/GenBank/DDBJ databases">
        <title>Complete genome of the Arcobacter suis type strain LMG 26152.</title>
        <authorList>
            <person name="Miller W.G."/>
            <person name="Yee E."/>
            <person name="Bono J.L."/>
        </authorList>
    </citation>
    <scope>NUCLEOTIDE SEQUENCE [LARGE SCALE GENOMIC DNA]</scope>
    <source>
        <strain evidence="1 2">CECT 7833</strain>
    </source>
</reference>
<evidence type="ECO:0000313" key="2">
    <source>
        <dbReference type="Proteomes" id="UP000263040"/>
    </source>
</evidence>
<name>A0AAD0SPW4_9BACT</name>
<protein>
    <submittedName>
        <fullName evidence="1">Uncharacterized protein</fullName>
    </submittedName>
</protein>